<gene>
    <name evidence="4" type="ORF">ODALV1_LOCUS13559</name>
</gene>
<proteinExistence type="predicted"/>
<comment type="caution">
    <text evidence="4">The sequence shown here is derived from an EMBL/GenBank/DDBJ whole genome shotgun (WGS) entry which is preliminary data.</text>
</comment>
<name>A0ABP1QP16_9HEXA</name>
<evidence type="ECO:0000256" key="1">
    <source>
        <dbReference type="ARBA" id="ARBA00023125"/>
    </source>
</evidence>
<accession>A0ABP1QP16</accession>
<feature type="domain" description="HMG box" evidence="3">
    <location>
        <begin position="42"/>
        <end position="110"/>
    </location>
</feature>
<dbReference type="Pfam" id="PF00505">
    <property type="entry name" value="HMG_box"/>
    <property type="match status" value="2"/>
</dbReference>
<dbReference type="EMBL" id="CAXLJM020000041">
    <property type="protein sequence ID" value="CAL8109650.1"/>
    <property type="molecule type" value="Genomic_DNA"/>
</dbReference>
<organism evidence="4 5">
    <name type="scientific">Orchesella dallaii</name>
    <dbReference type="NCBI Taxonomy" id="48710"/>
    <lineage>
        <taxon>Eukaryota</taxon>
        <taxon>Metazoa</taxon>
        <taxon>Ecdysozoa</taxon>
        <taxon>Arthropoda</taxon>
        <taxon>Hexapoda</taxon>
        <taxon>Collembola</taxon>
        <taxon>Entomobryomorpha</taxon>
        <taxon>Entomobryoidea</taxon>
        <taxon>Orchesellidae</taxon>
        <taxon>Orchesellinae</taxon>
        <taxon>Orchesella</taxon>
    </lineage>
</organism>
<dbReference type="InterPro" id="IPR036910">
    <property type="entry name" value="HMG_box_dom_sf"/>
</dbReference>
<dbReference type="InterPro" id="IPR050342">
    <property type="entry name" value="HMGB"/>
</dbReference>
<keyword evidence="1 2" id="KW-0238">DNA-binding</keyword>
<evidence type="ECO:0000259" key="3">
    <source>
        <dbReference type="PROSITE" id="PS50118"/>
    </source>
</evidence>
<dbReference type="InterPro" id="IPR009071">
    <property type="entry name" value="HMG_box_dom"/>
</dbReference>
<dbReference type="Gene3D" id="1.10.30.10">
    <property type="entry name" value="High mobility group box domain"/>
    <property type="match status" value="2"/>
</dbReference>
<evidence type="ECO:0000313" key="5">
    <source>
        <dbReference type="Proteomes" id="UP001642540"/>
    </source>
</evidence>
<dbReference type="SUPFAM" id="SSF47095">
    <property type="entry name" value="HMG-box"/>
    <property type="match status" value="2"/>
</dbReference>
<dbReference type="SMART" id="SM00398">
    <property type="entry name" value="HMG"/>
    <property type="match status" value="2"/>
</dbReference>
<evidence type="ECO:0000313" key="4">
    <source>
        <dbReference type="EMBL" id="CAL8109650.1"/>
    </source>
</evidence>
<keyword evidence="5" id="KW-1185">Reference proteome</keyword>
<dbReference type="PROSITE" id="PS50118">
    <property type="entry name" value="HMG_BOX_2"/>
    <property type="match status" value="2"/>
</dbReference>
<protein>
    <recommendedName>
        <fullName evidence="3">HMG box domain-containing protein</fullName>
    </recommendedName>
</protein>
<keyword evidence="2" id="KW-0539">Nucleus</keyword>
<feature type="DNA-binding region" description="HMG box" evidence="2">
    <location>
        <begin position="42"/>
        <end position="110"/>
    </location>
</feature>
<dbReference type="Proteomes" id="UP001642540">
    <property type="component" value="Unassembled WGS sequence"/>
</dbReference>
<sequence>MSSWITNGLKTLRIRVGGAVGSVSQPRYFGAQVSDVKIPPRPKKPLTPYFRFLGQIRSDVKQENPNFKVTEVIKVVSQRWDGLDESSKQAYISAYKDEMKSYSLILDRYKQSLTPEQKEAQQQMKLDRQLLREKREKRKRLKELGKPKRPASPFFLYISGKVPAGSKIVDYQAAAKTLGEAWKSMSEAEKAPYVAKYQDTLKAYEKAMVKWEDKMIKQGNDDLVRESRKGKGK</sequence>
<dbReference type="PANTHER" id="PTHR48112:SF22">
    <property type="entry name" value="MITOCHONDRIAL TRANSCRIPTION FACTOR A, ISOFORM B"/>
    <property type="match status" value="1"/>
</dbReference>
<feature type="DNA-binding region" description="HMG box" evidence="2">
    <location>
        <begin position="147"/>
        <end position="212"/>
    </location>
</feature>
<dbReference type="PANTHER" id="PTHR48112">
    <property type="entry name" value="HIGH MOBILITY GROUP PROTEIN DSP1"/>
    <property type="match status" value="1"/>
</dbReference>
<evidence type="ECO:0000256" key="2">
    <source>
        <dbReference type="PROSITE-ProRule" id="PRU00267"/>
    </source>
</evidence>
<feature type="domain" description="HMG box" evidence="3">
    <location>
        <begin position="147"/>
        <end position="212"/>
    </location>
</feature>
<reference evidence="4 5" key="1">
    <citation type="submission" date="2024-08" db="EMBL/GenBank/DDBJ databases">
        <authorList>
            <person name="Cucini C."/>
            <person name="Frati F."/>
        </authorList>
    </citation>
    <scope>NUCLEOTIDE SEQUENCE [LARGE SCALE GENOMIC DNA]</scope>
</reference>